<evidence type="ECO:0000313" key="7">
    <source>
        <dbReference type="EMBL" id="QHA07188.1"/>
    </source>
</evidence>
<sequence>MPTPLTHDDPVALGPFRLIARLGSGGMGTVYVARSTGGRTVALKTMHAAIATDPAARTRFRLEVDAARVIGDRFGARVMDADPLAETPWLATEYVLGPPLDEAVEAGGTLPEQSVRALGAALCSALGQLHRSDVVHRDLKPSNILLTAYGPKVIDFGIARAIGDERLTRAGAAVGTPAFMSPEQATGQEHGAAGDVFALAGVLVYTATGRGPFGSGQAADLLYRVRYADADLTGVPVALAPVLAQCLAKDPGQRPTMARLAAQLHDGTGEFADHLPHELLAEIGRRAADVWRLVPQRLPAPAAGPEAAAVTGPAARRPSRRRFLAVGGALAVGAAAGAGAWWWQGRADARGGGGTTAKGDADKTRNIEPLWTYTFSAVVTDQLGSVVPQGLGGMIIVAAGGGAEAVRATNGVHAWDGNGLSGESSWQTLVTGGRLYRLWIGEETSDGIGSAVRLQTLDPKNGKTIKTLIRFAGTNDELPTHQLLCITDRVAYVVVGKGKYDGGGTFSAGETDTLSAADIETGKLLWSQPLPVRFELSSRLHFLAAKTVGSRLVTLQQLEDGTVHIVVWAASTGAVLWKRSYDIDDPDILRCGIAADNDHLYLGGSRLWALRLSDGAATWQTSTEHAYGPPVLREGILYAVGDGAGLTAVDARSGRMLWTERGGEVGEASTSGPPILGTRYAYYKNGSLLRAVSLSDHTTSLTYQTSGKQFYGDSDAKLVLAVDGAGMTAYPLQ</sequence>
<dbReference type="CDD" id="cd14014">
    <property type="entry name" value="STKc_PknB_like"/>
    <property type="match status" value="1"/>
</dbReference>
<dbReference type="EMBL" id="CP047020">
    <property type="protein sequence ID" value="QHA07188.1"/>
    <property type="molecule type" value="Genomic_DNA"/>
</dbReference>
<dbReference type="Pfam" id="PF13360">
    <property type="entry name" value="PQQ_2"/>
    <property type="match status" value="1"/>
</dbReference>
<feature type="domain" description="Protein kinase" evidence="6">
    <location>
        <begin position="16"/>
        <end position="280"/>
    </location>
</feature>
<dbReference type="PROSITE" id="PS00108">
    <property type="entry name" value="PROTEIN_KINASE_ST"/>
    <property type="match status" value="1"/>
</dbReference>
<dbReference type="GO" id="GO:0005524">
    <property type="term" value="F:ATP binding"/>
    <property type="evidence" value="ECO:0007669"/>
    <property type="project" value="UniProtKB-UniRule"/>
</dbReference>
<evidence type="ECO:0000313" key="8">
    <source>
        <dbReference type="Proteomes" id="UP000436138"/>
    </source>
</evidence>
<dbReference type="Gene3D" id="2.130.10.10">
    <property type="entry name" value="YVTN repeat-like/Quinoprotein amine dehydrogenase"/>
    <property type="match status" value="1"/>
</dbReference>
<dbReference type="PANTHER" id="PTHR43289:SF34">
    <property type="entry name" value="SERINE_THREONINE-PROTEIN KINASE YBDM-RELATED"/>
    <property type="match status" value="1"/>
</dbReference>
<dbReference type="PANTHER" id="PTHR43289">
    <property type="entry name" value="MITOGEN-ACTIVATED PROTEIN KINASE KINASE KINASE 20-RELATED"/>
    <property type="match status" value="1"/>
</dbReference>
<dbReference type="AlphaFoldDB" id="A0A6I6N1Z0"/>
<dbReference type="InterPro" id="IPR015943">
    <property type="entry name" value="WD40/YVTN_repeat-like_dom_sf"/>
</dbReference>
<evidence type="ECO:0000256" key="1">
    <source>
        <dbReference type="ARBA" id="ARBA00022679"/>
    </source>
</evidence>
<evidence type="ECO:0000256" key="3">
    <source>
        <dbReference type="ARBA" id="ARBA00022777"/>
    </source>
</evidence>
<evidence type="ECO:0000256" key="5">
    <source>
        <dbReference type="PROSITE-ProRule" id="PRU10141"/>
    </source>
</evidence>
<dbReference type="InterPro" id="IPR011047">
    <property type="entry name" value="Quinoprotein_ADH-like_sf"/>
</dbReference>
<protein>
    <submittedName>
        <fullName evidence="7">Protein kinase</fullName>
    </submittedName>
</protein>
<dbReference type="RefSeq" id="WP_158925438.1">
    <property type="nucleotide sequence ID" value="NZ_CP047020.1"/>
</dbReference>
<dbReference type="InterPro" id="IPR011009">
    <property type="entry name" value="Kinase-like_dom_sf"/>
</dbReference>
<dbReference type="Gene3D" id="1.10.510.10">
    <property type="entry name" value="Transferase(Phosphotransferase) domain 1"/>
    <property type="match status" value="1"/>
</dbReference>
<keyword evidence="1" id="KW-0808">Transferase</keyword>
<feature type="binding site" evidence="5">
    <location>
        <position position="44"/>
    </location>
    <ligand>
        <name>ATP</name>
        <dbReference type="ChEBI" id="CHEBI:30616"/>
    </ligand>
</feature>
<dbReference type="SUPFAM" id="SSF50998">
    <property type="entry name" value="Quinoprotein alcohol dehydrogenase-like"/>
    <property type="match status" value="1"/>
</dbReference>
<keyword evidence="8" id="KW-1185">Reference proteome</keyword>
<reference evidence="7 8" key="1">
    <citation type="submission" date="2019-12" db="EMBL/GenBank/DDBJ databases">
        <title>Streptomyces sp. strain T44 isolated from rhizosphere soil of Broussonetia papyrifera.</title>
        <authorList>
            <person name="Mo P."/>
        </authorList>
    </citation>
    <scope>NUCLEOTIDE SEQUENCE [LARGE SCALE GENOMIC DNA]</scope>
    <source>
        <strain evidence="7 8">T44</strain>
    </source>
</reference>
<gene>
    <name evidence="7" type="ORF">GQF42_31265</name>
</gene>
<dbReference type="SUPFAM" id="SSF56112">
    <property type="entry name" value="Protein kinase-like (PK-like)"/>
    <property type="match status" value="1"/>
</dbReference>
<dbReference type="KEGG" id="sbro:GQF42_31265"/>
<dbReference type="Proteomes" id="UP000436138">
    <property type="component" value="Chromosome"/>
</dbReference>
<proteinExistence type="predicted"/>
<dbReference type="Pfam" id="PF00069">
    <property type="entry name" value="Pkinase"/>
    <property type="match status" value="1"/>
</dbReference>
<keyword evidence="4 5" id="KW-0067">ATP-binding</keyword>
<evidence type="ECO:0000256" key="2">
    <source>
        <dbReference type="ARBA" id="ARBA00022741"/>
    </source>
</evidence>
<keyword evidence="2 5" id="KW-0547">Nucleotide-binding</keyword>
<dbReference type="InterPro" id="IPR017441">
    <property type="entry name" value="Protein_kinase_ATP_BS"/>
</dbReference>
<dbReference type="SMART" id="SM00220">
    <property type="entry name" value="S_TKc"/>
    <property type="match status" value="1"/>
</dbReference>
<dbReference type="GO" id="GO:0004674">
    <property type="term" value="F:protein serine/threonine kinase activity"/>
    <property type="evidence" value="ECO:0007669"/>
    <property type="project" value="TreeGrafter"/>
</dbReference>
<accession>A0A6I6N1Z0</accession>
<dbReference type="Gene3D" id="3.30.200.20">
    <property type="entry name" value="Phosphorylase Kinase, domain 1"/>
    <property type="match status" value="1"/>
</dbReference>
<evidence type="ECO:0000256" key="4">
    <source>
        <dbReference type="ARBA" id="ARBA00022840"/>
    </source>
</evidence>
<dbReference type="InterPro" id="IPR008271">
    <property type="entry name" value="Ser/Thr_kinase_AS"/>
</dbReference>
<evidence type="ECO:0000259" key="6">
    <source>
        <dbReference type="PROSITE" id="PS50011"/>
    </source>
</evidence>
<keyword evidence="3 7" id="KW-0418">Kinase</keyword>
<organism evidence="7 8">
    <name type="scientific">Streptomyces broussonetiae</name>
    <dbReference type="NCBI Taxonomy" id="2686304"/>
    <lineage>
        <taxon>Bacteria</taxon>
        <taxon>Bacillati</taxon>
        <taxon>Actinomycetota</taxon>
        <taxon>Actinomycetes</taxon>
        <taxon>Kitasatosporales</taxon>
        <taxon>Streptomycetaceae</taxon>
        <taxon>Streptomyces</taxon>
    </lineage>
</organism>
<dbReference type="InterPro" id="IPR000719">
    <property type="entry name" value="Prot_kinase_dom"/>
</dbReference>
<dbReference type="InterPro" id="IPR002372">
    <property type="entry name" value="PQQ_rpt_dom"/>
</dbReference>
<dbReference type="PROSITE" id="PS00107">
    <property type="entry name" value="PROTEIN_KINASE_ATP"/>
    <property type="match status" value="1"/>
</dbReference>
<dbReference type="PROSITE" id="PS50011">
    <property type="entry name" value="PROTEIN_KINASE_DOM"/>
    <property type="match status" value="1"/>
</dbReference>
<name>A0A6I6N1Z0_9ACTN</name>